<gene>
    <name evidence="6" type="ORF">PN36_06825</name>
</gene>
<dbReference type="InterPro" id="IPR004843">
    <property type="entry name" value="Calcineurin-like_PHP"/>
</dbReference>
<keyword evidence="3" id="KW-0408">Iron</keyword>
<dbReference type="EMBL" id="JSZA02000019">
    <property type="protein sequence ID" value="KHD09832.1"/>
    <property type="molecule type" value="Genomic_DNA"/>
</dbReference>
<dbReference type="GO" id="GO:0016787">
    <property type="term" value="F:hydrolase activity"/>
    <property type="evidence" value="ECO:0007669"/>
    <property type="project" value="UniProtKB-KW"/>
</dbReference>
<accession>A0A0A6PH18</accession>
<keyword evidence="2" id="KW-0378">Hydrolase</keyword>
<dbReference type="PANTHER" id="PTHR42988">
    <property type="entry name" value="PHOSPHOHYDROLASE"/>
    <property type="match status" value="1"/>
</dbReference>
<comment type="similarity">
    <text evidence="4">Belongs to the cyclic nucleotide phosphodiesterase class-III family.</text>
</comment>
<dbReference type="PANTHER" id="PTHR42988:SF2">
    <property type="entry name" value="CYCLIC NUCLEOTIDE PHOSPHODIESTERASE CBUA0032-RELATED"/>
    <property type="match status" value="1"/>
</dbReference>
<feature type="domain" description="Calcineurin-like phosphoesterase" evidence="5">
    <location>
        <begin position="6"/>
        <end position="193"/>
    </location>
</feature>
<evidence type="ECO:0000313" key="6">
    <source>
        <dbReference type="EMBL" id="KHD09832.1"/>
    </source>
</evidence>
<evidence type="ECO:0000259" key="5">
    <source>
        <dbReference type="Pfam" id="PF00149"/>
    </source>
</evidence>
<sequence length="247" mass="28747">MQNNLVIAQVTDLHIGPDDVLYRGIKGRQQFLNVLQVLAEKELDLLVLSGDLSAIEGEPEAYAWLKKVLTTFPHPYILMAGNHDHVLRMKTAFELPDCDVPQGMLYFSRTIKGRRLLFLDSSSYRIPKQQLEWLKTQLANYKKRVLLFVHHPLLLCDCLFMDECHPLQNIDDVWQVLDLFSQIKHIFCGHYHTEKTVVKNGKSVHLTPSTIFQIETETPDFAIEHSNPGWRMIEWEKEKVETYAEYL</sequence>
<keyword evidence="1" id="KW-0479">Metal-binding</keyword>
<proteinExistence type="inferred from homology"/>
<keyword evidence="7" id="KW-1185">Reference proteome</keyword>
<dbReference type="Proteomes" id="UP000030428">
    <property type="component" value="Unassembled WGS sequence"/>
</dbReference>
<reference evidence="6 7" key="1">
    <citation type="journal article" date="2016" name="Front. Microbiol.">
        <title>Single-Cell (Meta-)Genomics of a Dimorphic Candidatus Thiomargarita nelsonii Reveals Genomic Plasticity.</title>
        <authorList>
            <person name="Flood B.E."/>
            <person name="Fliss P."/>
            <person name="Jones D.S."/>
            <person name="Dick G.J."/>
            <person name="Jain S."/>
            <person name="Kaster A.K."/>
            <person name="Winkel M."/>
            <person name="Mussmann M."/>
            <person name="Bailey J."/>
        </authorList>
    </citation>
    <scope>NUCLEOTIDE SEQUENCE [LARGE SCALE GENOMIC DNA]</scope>
    <source>
        <strain evidence="6">Hydrate Ridge</strain>
    </source>
</reference>
<dbReference type="SUPFAM" id="SSF56300">
    <property type="entry name" value="Metallo-dependent phosphatases"/>
    <property type="match status" value="1"/>
</dbReference>
<comment type="caution">
    <text evidence="6">The sequence shown here is derived from an EMBL/GenBank/DDBJ whole genome shotgun (WGS) entry which is preliminary data.</text>
</comment>
<dbReference type="GO" id="GO:0046872">
    <property type="term" value="F:metal ion binding"/>
    <property type="evidence" value="ECO:0007669"/>
    <property type="project" value="UniProtKB-KW"/>
</dbReference>
<dbReference type="Pfam" id="PF00149">
    <property type="entry name" value="Metallophos"/>
    <property type="match status" value="1"/>
</dbReference>
<organism evidence="6 7">
    <name type="scientific">Candidatus Thiomargarita nelsonii</name>
    <dbReference type="NCBI Taxonomy" id="1003181"/>
    <lineage>
        <taxon>Bacteria</taxon>
        <taxon>Pseudomonadati</taxon>
        <taxon>Pseudomonadota</taxon>
        <taxon>Gammaproteobacteria</taxon>
        <taxon>Thiotrichales</taxon>
        <taxon>Thiotrichaceae</taxon>
        <taxon>Thiomargarita</taxon>
    </lineage>
</organism>
<evidence type="ECO:0000256" key="3">
    <source>
        <dbReference type="ARBA" id="ARBA00023004"/>
    </source>
</evidence>
<dbReference type="InterPro" id="IPR050884">
    <property type="entry name" value="CNP_phosphodiesterase-III"/>
</dbReference>
<evidence type="ECO:0000256" key="2">
    <source>
        <dbReference type="ARBA" id="ARBA00022801"/>
    </source>
</evidence>
<protein>
    <recommendedName>
        <fullName evidence="5">Calcineurin-like phosphoesterase domain-containing protein</fullName>
    </recommendedName>
</protein>
<evidence type="ECO:0000256" key="1">
    <source>
        <dbReference type="ARBA" id="ARBA00022723"/>
    </source>
</evidence>
<dbReference type="Gene3D" id="3.60.21.10">
    <property type="match status" value="1"/>
</dbReference>
<evidence type="ECO:0000313" key="7">
    <source>
        <dbReference type="Proteomes" id="UP000030428"/>
    </source>
</evidence>
<name>A0A0A6PH18_9GAMM</name>
<dbReference type="InterPro" id="IPR029052">
    <property type="entry name" value="Metallo-depent_PP-like"/>
</dbReference>
<dbReference type="AlphaFoldDB" id="A0A0A6PH18"/>
<evidence type="ECO:0000256" key="4">
    <source>
        <dbReference type="ARBA" id="ARBA00025742"/>
    </source>
</evidence>